<dbReference type="PANTHER" id="PTHR24416:SF619">
    <property type="entry name" value="TYROSINE-PROTEIN KINASE TRANSMEMBRANE RECEPTOR ROR-LIKE PROTEIN"/>
    <property type="match status" value="1"/>
</dbReference>
<evidence type="ECO:0000313" key="2">
    <source>
        <dbReference type="EMBL" id="OPL33559.1"/>
    </source>
</evidence>
<accession>A0A3L5TUG2</accession>
<protein>
    <submittedName>
        <fullName evidence="2">Skeletal kinase-like receptor tyrosine protein</fullName>
    </submittedName>
</protein>
<dbReference type="GO" id="GO:0005030">
    <property type="term" value="F:neurotrophin receptor activity"/>
    <property type="evidence" value="ECO:0007669"/>
    <property type="project" value="TreeGrafter"/>
</dbReference>
<dbReference type="GO" id="GO:0030424">
    <property type="term" value="C:axon"/>
    <property type="evidence" value="ECO:0007669"/>
    <property type="project" value="TreeGrafter"/>
</dbReference>
<dbReference type="AlphaFoldDB" id="A0A3L5TUG2"/>
<dbReference type="GO" id="GO:1990090">
    <property type="term" value="P:cellular response to nerve growth factor stimulus"/>
    <property type="evidence" value="ECO:0007669"/>
    <property type="project" value="TreeGrafter"/>
</dbReference>
<feature type="domain" description="Protein kinase" evidence="1">
    <location>
        <begin position="1"/>
        <end position="94"/>
    </location>
</feature>
<keyword evidence="2" id="KW-0418">Kinase</keyword>
<name>A0A3L5TUG2_MYTGA</name>
<dbReference type="GO" id="GO:0004714">
    <property type="term" value="F:transmembrane receptor protein tyrosine kinase activity"/>
    <property type="evidence" value="ECO:0007669"/>
    <property type="project" value="TreeGrafter"/>
</dbReference>
<gene>
    <name evidence="2" type="ORF">AM593_00663</name>
</gene>
<dbReference type="PROSITE" id="PS50011">
    <property type="entry name" value="PROTEIN_KINASE_DOM"/>
    <property type="match status" value="1"/>
</dbReference>
<evidence type="ECO:0000313" key="3">
    <source>
        <dbReference type="Proteomes" id="UP000266721"/>
    </source>
</evidence>
<dbReference type="GO" id="GO:0051897">
    <property type="term" value="P:positive regulation of phosphatidylinositol 3-kinase/protein kinase B signal transduction"/>
    <property type="evidence" value="ECO:0007669"/>
    <property type="project" value="TreeGrafter"/>
</dbReference>
<keyword evidence="2" id="KW-0675">Receptor</keyword>
<dbReference type="Gene3D" id="1.10.510.10">
    <property type="entry name" value="Transferase(Phosphotransferase) domain 1"/>
    <property type="match status" value="1"/>
</dbReference>
<sequence length="94" mass="10719">TGQNFAENDAGEYVAIKILKDGVSNEVKEDFEREVDIMSAFDHENILKLIGIIQRGPTETPYMVFEYMVHGDLADLLRRNDPAMRSSDRDITLE</sequence>
<dbReference type="Proteomes" id="UP000266721">
    <property type="component" value="Unassembled WGS sequence"/>
</dbReference>
<dbReference type="GO" id="GO:0010976">
    <property type="term" value="P:positive regulation of neuron projection development"/>
    <property type="evidence" value="ECO:0007669"/>
    <property type="project" value="TreeGrafter"/>
</dbReference>
<reference evidence="2 3" key="1">
    <citation type="journal article" date="2016" name="PLoS ONE">
        <title>A First Insight into the Genome of the Filter-Feeder Mussel Mytilus galloprovincialis.</title>
        <authorList>
            <person name="Murgarella M."/>
            <person name="Puiu D."/>
            <person name="Novoa B."/>
            <person name="Figueras A."/>
            <person name="Posada D."/>
            <person name="Canchaya C."/>
        </authorList>
    </citation>
    <scope>NUCLEOTIDE SEQUENCE [LARGE SCALE GENOMIC DNA]</scope>
    <source>
        <tissue evidence="2">Muscle</tissue>
    </source>
</reference>
<dbReference type="Pfam" id="PF07714">
    <property type="entry name" value="PK_Tyr_Ser-Thr"/>
    <property type="match status" value="1"/>
</dbReference>
<dbReference type="GO" id="GO:0043121">
    <property type="term" value="F:neurotrophin binding"/>
    <property type="evidence" value="ECO:0007669"/>
    <property type="project" value="TreeGrafter"/>
</dbReference>
<evidence type="ECO:0000259" key="1">
    <source>
        <dbReference type="PROSITE" id="PS50011"/>
    </source>
</evidence>
<dbReference type="PANTHER" id="PTHR24416">
    <property type="entry name" value="TYROSINE-PROTEIN KINASE RECEPTOR"/>
    <property type="match status" value="1"/>
</dbReference>
<comment type="caution">
    <text evidence="2">The sequence shown here is derived from an EMBL/GenBank/DDBJ whole genome shotgun (WGS) entry which is preliminary data.</text>
</comment>
<organism evidence="2 3">
    <name type="scientific">Mytilus galloprovincialis</name>
    <name type="common">Mediterranean mussel</name>
    <dbReference type="NCBI Taxonomy" id="29158"/>
    <lineage>
        <taxon>Eukaryota</taxon>
        <taxon>Metazoa</taxon>
        <taxon>Spiralia</taxon>
        <taxon>Lophotrochozoa</taxon>
        <taxon>Mollusca</taxon>
        <taxon>Bivalvia</taxon>
        <taxon>Autobranchia</taxon>
        <taxon>Pteriomorphia</taxon>
        <taxon>Mytilida</taxon>
        <taxon>Mytiloidea</taxon>
        <taxon>Mytilidae</taxon>
        <taxon>Mytilinae</taxon>
        <taxon>Mytilus</taxon>
    </lineage>
</organism>
<dbReference type="GO" id="GO:0005886">
    <property type="term" value="C:plasma membrane"/>
    <property type="evidence" value="ECO:0007669"/>
    <property type="project" value="TreeGrafter"/>
</dbReference>
<feature type="non-terminal residue" evidence="2">
    <location>
        <position position="1"/>
    </location>
</feature>
<dbReference type="SMR" id="A0A3L5TUG2"/>
<feature type="non-terminal residue" evidence="2">
    <location>
        <position position="94"/>
    </location>
</feature>
<proteinExistence type="predicted"/>
<dbReference type="InterPro" id="IPR050122">
    <property type="entry name" value="RTK"/>
</dbReference>
<keyword evidence="3" id="KW-1185">Reference proteome</keyword>
<dbReference type="GO" id="GO:0043235">
    <property type="term" value="C:receptor complex"/>
    <property type="evidence" value="ECO:0007669"/>
    <property type="project" value="TreeGrafter"/>
</dbReference>
<dbReference type="GO" id="GO:0005524">
    <property type="term" value="F:ATP binding"/>
    <property type="evidence" value="ECO:0007669"/>
    <property type="project" value="InterPro"/>
</dbReference>
<dbReference type="SUPFAM" id="SSF56112">
    <property type="entry name" value="Protein kinase-like (PK-like)"/>
    <property type="match status" value="1"/>
</dbReference>
<dbReference type="EMBL" id="KV582398">
    <property type="protein sequence ID" value="OPL33559.1"/>
    <property type="molecule type" value="Genomic_DNA"/>
</dbReference>
<dbReference type="InterPro" id="IPR000719">
    <property type="entry name" value="Prot_kinase_dom"/>
</dbReference>
<keyword evidence="2" id="KW-0808">Transferase</keyword>
<dbReference type="InterPro" id="IPR011009">
    <property type="entry name" value="Kinase-like_dom_sf"/>
</dbReference>
<dbReference type="GO" id="GO:0007169">
    <property type="term" value="P:cell surface receptor protein tyrosine kinase signaling pathway"/>
    <property type="evidence" value="ECO:0007669"/>
    <property type="project" value="TreeGrafter"/>
</dbReference>
<dbReference type="InterPro" id="IPR001245">
    <property type="entry name" value="Ser-Thr/Tyr_kinase_cat_dom"/>
</dbReference>